<dbReference type="AlphaFoldDB" id="A0AAW1NRH4"/>
<dbReference type="GO" id="GO:0016899">
    <property type="term" value="F:oxidoreductase activity, acting on the CH-OH group of donors, oxygen as acceptor"/>
    <property type="evidence" value="ECO:0007669"/>
    <property type="project" value="InterPro"/>
</dbReference>
<dbReference type="Gene3D" id="3.30.465.10">
    <property type="match status" value="1"/>
</dbReference>
<dbReference type="Pfam" id="PF01565">
    <property type="entry name" value="FAD_binding_4"/>
    <property type="match status" value="1"/>
</dbReference>
<proteinExistence type="predicted"/>
<evidence type="ECO:0000259" key="1">
    <source>
        <dbReference type="PROSITE" id="PS51387"/>
    </source>
</evidence>
<dbReference type="InterPro" id="IPR036318">
    <property type="entry name" value="FAD-bd_PCMH-like_sf"/>
</dbReference>
<name>A0AAW1NRH4_9CHLO</name>
<gene>
    <name evidence="2" type="ORF">WJX73_008541</name>
</gene>
<dbReference type="InterPro" id="IPR016169">
    <property type="entry name" value="FAD-bd_PCMH_sub2"/>
</dbReference>
<evidence type="ECO:0000313" key="3">
    <source>
        <dbReference type="Proteomes" id="UP001465755"/>
    </source>
</evidence>
<feature type="domain" description="FAD-binding PCMH-type" evidence="1">
    <location>
        <begin position="46"/>
        <end position="243"/>
    </location>
</feature>
<sequence>MMRRHYNAREAVFPRAVEAYRCREDPSSASDYCGLPIRLANFQGDYACAIDVKVGRPQTKEEILQMISYYDSVKAVGVGHSWNQQQFCSGINSSAINIVMTELTSTLALIEKPQYPKPASADFPIQVNEGTLTVTAQAGVPQRILLDYLANYTTPLAPMGYSLPAFTWYIDQTIGGAVATGSHGSSLWYGGLASQVVRIEMALANGTLANFSESRNAHLWHAAQVGVGRLGVITELFWFVPQAYAYKVSAALYFEGSDNITNSFATPALIRFLAAEDAYISVANGEPQILLNFEDDLSEIFHKENAPFQAIISIFVKQCGARLHWSKAGWPTQEPCYNGVAHFPTHGVTLAAQSRSLTPAQMHAQTAVIVALAPAR</sequence>
<protein>
    <recommendedName>
        <fullName evidence="1">FAD-binding PCMH-type domain-containing protein</fullName>
    </recommendedName>
</protein>
<dbReference type="Gene3D" id="3.30.70.2520">
    <property type="match status" value="1"/>
</dbReference>
<organism evidence="2 3">
    <name type="scientific">Symbiochloris irregularis</name>
    <dbReference type="NCBI Taxonomy" id="706552"/>
    <lineage>
        <taxon>Eukaryota</taxon>
        <taxon>Viridiplantae</taxon>
        <taxon>Chlorophyta</taxon>
        <taxon>core chlorophytes</taxon>
        <taxon>Trebouxiophyceae</taxon>
        <taxon>Trebouxiales</taxon>
        <taxon>Trebouxiaceae</taxon>
        <taxon>Symbiochloris</taxon>
    </lineage>
</organism>
<dbReference type="SUPFAM" id="SSF56176">
    <property type="entry name" value="FAD-binding/transporter-associated domain-like"/>
    <property type="match status" value="1"/>
</dbReference>
<dbReference type="PROSITE" id="PS51387">
    <property type="entry name" value="FAD_PCMH"/>
    <property type="match status" value="1"/>
</dbReference>
<dbReference type="PANTHER" id="PTHR43762:SF5">
    <property type="entry name" value="FAD-BINDING PCMH-TYPE DOMAIN-CONTAINING PROTEIN"/>
    <property type="match status" value="1"/>
</dbReference>
<dbReference type="PANTHER" id="PTHR43762">
    <property type="entry name" value="L-GULONOLACTONE OXIDASE"/>
    <property type="match status" value="1"/>
</dbReference>
<comment type="caution">
    <text evidence="2">The sequence shown here is derived from an EMBL/GenBank/DDBJ whole genome shotgun (WGS) entry which is preliminary data.</text>
</comment>
<dbReference type="InterPro" id="IPR006094">
    <property type="entry name" value="Oxid_FAD_bind_N"/>
</dbReference>
<dbReference type="InterPro" id="IPR016166">
    <property type="entry name" value="FAD-bd_PCMH"/>
</dbReference>
<reference evidence="2 3" key="1">
    <citation type="journal article" date="2024" name="Nat. Commun.">
        <title>Phylogenomics reveals the evolutionary origins of lichenization in chlorophyte algae.</title>
        <authorList>
            <person name="Puginier C."/>
            <person name="Libourel C."/>
            <person name="Otte J."/>
            <person name="Skaloud P."/>
            <person name="Haon M."/>
            <person name="Grisel S."/>
            <person name="Petersen M."/>
            <person name="Berrin J.G."/>
            <person name="Delaux P.M."/>
            <person name="Dal Grande F."/>
            <person name="Keller J."/>
        </authorList>
    </citation>
    <scope>NUCLEOTIDE SEQUENCE [LARGE SCALE GENOMIC DNA]</scope>
    <source>
        <strain evidence="2 3">SAG 2036</strain>
    </source>
</reference>
<dbReference type="InterPro" id="IPR010031">
    <property type="entry name" value="FAD_lactone_oxidase-like"/>
</dbReference>
<accession>A0AAW1NRH4</accession>
<dbReference type="EMBL" id="JALJOQ010000178">
    <property type="protein sequence ID" value="KAK9791383.1"/>
    <property type="molecule type" value="Genomic_DNA"/>
</dbReference>
<dbReference type="Proteomes" id="UP001465755">
    <property type="component" value="Unassembled WGS sequence"/>
</dbReference>
<dbReference type="GO" id="GO:0071949">
    <property type="term" value="F:FAD binding"/>
    <property type="evidence" value="ECO:0007669"/>
    <property type="project" value="InterPro"/>
</dbReference>
<keyword evidence="3" id="KW-1185">Reference proteome</keyword>
<evidence type="ECO:0000313" key="2">
    <source>
        <dbReference type="EMBL" id="KAK9791383.1"/>
    </source>
</evidence>